<gene>
    <name evidence="1" type="ORF">PHYPADRAFT_103095</name>
</gene>
<organism>
    <name type="scientific">Physcomitrium patens</name>
    <name type="common">Spreading-leaved earth moss</name>
    <name type="synonym">Physcomitrella patens</name>
    <dbReference type="NCBI Taxonomy" id="3218"/>
    <lineage>
        <taxon>Eukaryota</taxon>
        <taxon>Viridiplantae</taxon>
        <taxon>Streptophyta</taxon>
        <taxon>Embryophyta</taxon>
        <taxon>Bryophyta</taxon>
        <taxon>Bryophytina</taxon>
        <taxon>Bryopsida</taxon>
        <taxon>Funariidae</taxon>
        <taxon>Funariales</taxon>
        <taxon>Funariaceae</taxon>
        <taxon>Physcomitrium</taxon>
    </lineage>
</organism>
<proteinExistence type="predicted"/>
<reference evidence="1" key="1">
    <citation type="journal article" date="2008" name="Science">
        <title>The Physcomitrella genome reveals evolutionary insights into the conquest of land by plants.</title>
        <authorList>
            <person name="Rensing S."/>
            <person name="Lang D."/>
            <person name="Zimmer A."/>
            <person name="Terry A."/>
            <person name="Salamov A."/>
            <person name="Shapiro H."/>
            <person name="Nishiyama T."/>
            <person name="Perroud P.-F."/>
            <person name="Lindquist E."/>
            <person name="Kamisugi Y."/>
            <person name="Tanahashi T."/>
            <person name="Sakakibara K."/>
            <person name="Fujita T."/>
            <person name="Oishi K."/>
            <person name="Shin-I T."/>
            <person name="Kuroki Y."/>
            <person name="Toyoda A."/>
            <person name="Suzuki Y."/>
            <person name="Hashimoto A."/>
            <person name="Yamaguchi K."/>
            <person name="Sugano A."/>
            <person name="Kohara Y."/>
            <person name="Fujiyama A."/>
            <person name="Anterola A."/>
            <person name="Aoki S."/>
            <person name="Ashton N."/>
            <person name="Barbazuk W.B."/>
            <person name="Barker E."/>
            <person name="Bennetzen J."/>
            <person name="Bezanilla M."/>
            <person name="Blankenship R."/>
            <person name="Cho S.H."/>
            <person name="Dutcher S."/>
            <person name="Estelle M."/>
            <person name="Fawcett J.A."/>
            <person name="Gundlach H."/>
            <person name="Hanada K."/>
            <person name="Heyl A."/>
            <person name="Hicks K.A."/>
            <person name="Hugh J."/>
            <person name="Lohr M."/>
            <person name="Mayer K."/>
            <person name="Melkozernov A."/>
            <person name="Murata T."/>
            <person name="Nelson D."/>
            <person name="Pils B."/>
            <person name="Prigge M."/>
            <person name="Reiss B."/>
            <person name="Renner T."/>
            <person name="Rombauts S."/>
            <person name="Rushton P."/>
            <person name="Sanderfoot A."/>
            <person name="Schween G."/>
            <person name="Shiu S.-H."/>
            <person name="Stueber K."/>
            <person name="Theodoulou F.L."/>
            <person name="Tu H."/>
            <person name="Van de Peer Y."/>
            <person name="Verrier P.J."/>
            <person name="Waters E."/>
            <person name="Wood A."/>
            <person name="Yang L."/>
            <person name="Cove D."/>
            <person name="Cuming A."/>
            <person name="Hasebe M."/>
            <person name="Lucas S."/>
            <person name="Mishler D.B."/>
            <person name="Reski R."/>
            <person name="Grigoriev I."/>
            <person name="Quatrano R.S."/>
            <person name="Boore J.L."/>
        </authorList>
    </citation>
    <scope>NUCLEOTIDE SEQUENCE [LARGE SCALE GENOMIC DNA]</scope>
</reference>
<sequence length="110" mass="12269">MRSNYGASIPFQAVPFFVSFRERPFCKSLKGENGGEKAGVRCSNSRSPRQKNRIFLRDKRNIDERPRDIGADWSIASQSVSGVELELLEHSKGLAEALAIDVSQQVGRTD</sequence>
<dbReference type="EMBL" id="DS545877">
    <property type="protein sequence ID" value="EDQ48802.1"/>
    <property type="molecule type" value="Genomic_DNA"/>
</dbReference>
<evidence type="ECO:0000313" key="1">
    <source>
        <dbReference type="EMBL" id="EDQ48802.1"/>
    </source>
</evidence>
<name>A9U6A1_PHYPA</name>
<protein>
    <submittedName>
        <fullName evidence="1">Predicted protein</fullName>
    </submittedName>
</protein>
<accession>A9U6A1</accession>
<dbReference type="AlphaFoldDB" id="A9U6A1"/>